<name>A0A917M719_9BACL</name>
<evidence type="ECO:0000256" key="1">
    <source>
        <dbReference type="ARBA" id="ARBA00004196"/>
    </source>
</evidence>
<keyword evidence="3" id="KW-0813">Transport</keyword>
<feature type="domain" description="Fe/B12 periplasmic-binding" evidence="8">
    <location>
        <begin position="65"/>
        <end position="333"/>
    </location>
</feature>
<dbReference type="InterPro" id="IPR002491">
    <property type="entry name" value="ABC_transptr_periplasmic_BD"/>
</dbReference>
<dbReference type="GO" id="GO:0030288">
    <property type="term" value="C:outer membrane-bounded periplasmic space"/>
    <property type="evidence" value="ECO:0007669"/>
    <property type="project" value="TreeGrafter"/>
</dbReference>
<dbReference type="EMBL" id="BMHY01000010">
    <property type="protein sequence ID" value="GGG81525.1"/>
    <property type="molecule type" value="Genomic_DNA"/>
</dbReference>
<dbReference type="CDD" id="cd01138">
    <property type="entry name" value="FeuA"/>
    <property type="match status" value="1"/>
</dbReference>
<sequence>MFTSNRTKPASLLILLLSLTLLLAACGGNSNKGANQNSNEANVSPSPDASTEPASEKIVTDAAGNKVTIPANPQRIVASYLEDPVLTLGSTPVAQWTVNGGVQNYLQDKLAGVPTLDYDMPPEQVASFEPDLILVSSEATAQKGLYEQYSKIAPTYVVGDKVSNNWREALRTIGGLLGKSEQAEQAIKDYEQKAADSKAKLTEAIGTKSAAVFWLTGKNFYLVDEKVSSGAVLYGDLGMKPSNLVIEIPEESRGNWSPISLEKLAELDADYIFILNSDKSAGDTSIIDGPVWKNIPAVKAGNVIELDSNSSWLYKGKLANERIIDDVMKALVK</sequence>
<dbReference type="PROSITE" id="PS50983">
    <property type="entry name" value="FE_B12_PBP"/>
    <property type="match status" value="1"/>
</dbReference>
<feature type="signal peptide" evidence="7">
    <location>
        <begin position="1"/>
        <end position="24"/>
    </location>
</feature>
<dbReference type="Pfam" id="PF01497">
    <property type="entry name" value="Peripla_BP_2"/>
    <property type="match status" value="1"/>
</dbReference>
<keyword evidence="4 7" id="KW-0732">Signal</keyword>
<evidence type="ECO:0000256" key="7">
    <source>
        <dbReference type="SAM" id="SignalP"/>
    </source>
</evidence>
<feature type="coiled-coil region" evidence="5">
    <location>
        <begin position="173"/>
        <end position="200"/>
    </location>
</feature>
<gene>
    <name evidence="9" type="ORF">GCM10010918_43490</name>
</gene>
<keyword evidence="10" id="KW-1185">Reference proteome</keyword>
<dbReference type="InterPro" id="IPR051313">
    <property type="entry name" value="Bact_iron-sidero_bind"/>
</dbReference>
<comment type="subcellular location">
    <subcellularLocation>
        <location evidence="1">Cell envelope</location>
    </subcellularLocation>
</comment>
<evidence type="ECO:0000313" key="9">
    <source>
        <dbReference type="EMBL" id="GGG81525.1"/>
    </source>
</evidence>
<accession>A0A917M719</accession>
<dbReference type="PANTHER" id="PTHR30532">
    <property type="entry name" value="IRON III DICITRATE-BINDING PERIPLASMIC PROTEIN"/>
    <property type="match status" value="1"/>
</dbReference>
<evidence type="ECO:0000256" key="5">
    <source>
        <dbReference type="SAM" id="Coils"/>
    </source>
</evidence>
<evidence type="ECO:0000259" key="8">
    <source>
        <dbReference type="PROSITE" id="PS50983"/>
    </source>
</evidence>
<comment type="caution">
    <text evidence="9">The sequence shown here is derived from an EMBL/GenBank/DDBJ whole genome shotgun (WGS) entry which is preliminary data.</text>
</comment>
<protein>
    <submittedName>
        <fullName evidence="9">Ferrichrome ABC transporter substrate-binding protein</fullName>
    </submittedName>
</protein>
<dbReference type="RefSeq" id="WP_188891328.1">
    <property type="nucleotide sequence ID" value="NZ_BMHY01000010.1"/>
</dbReference>
<dbReference type="PROSITE" id="PS51257">
    <property type="entry name" value="PROKAR_LIPOPROTEIN"/>
    <property type="match status" value="1"/>
</dbReference>
<evidence type="ECO:0000313" key="10">
    <source>
        <dbReference type="Proteomes" id="UP000600247"/>
    </source>
</evidence>
<feature type="region of interest" description="Disordered" evidence="6">
    <location>
        <begin position="30"/>
        <end position="53"/>
    </location>
</feature>
<proteinExistence type="inferred from homology"/>
<dbReference type="SUPFAM" id="SSF53807">
    <property type="entry name" value="Helical backbone' metal receptor"/>
    <property type="match status" value="1"/>
</dbReference>
<dbReference type="PANTHER" id="PTHR30532:SF29">
    <property type="entry name" value="FE(3+) DICITRATE-BINDING PERIPLASMIC PROTEIN"/>
    <property type="match status" value="1"/>
</dbReference>
<keyword evidence="5" id="KW-0175">Coiled coil</keyword>
<organism evidence="9 10">
    <name type="scientific">Paenibacillus radicis</name>
    <name type="common">ex Gao et al. 2016</name>
    <dbReference type="NCBI Taxonomy" id="1737354"/>
    <lineage>
        <taxon>Bacteria</taxon>
        <taxon>Bacillati</taxon>
        <taxon>Bacillota</taxon>
        <taxon>Bacilli</taxon>
        <taxon>Bacillales</taxon>
        <taxon>Paenibacillaceae</taxon>
        <taxon>Paenibacillus</taxon>
    </lineage>
</organism>
<dbReference type="Proteomes" id="UP000600247">
    <property type="component" value="Unassembled WGS sequence"/>
</dbReference>
<evidence type="ECO:0000256" key="2">
    <source>
        <dbReference type="ARBA" id="ARBA00008814"/>
    </source>
</evidence>
<feature type="chain" id="PRO_5039015865" evidence="7">
    <location>
        <begin position="25"/>
        <end position="333"/>
    </location>
</feature>
<evidence type="ECO:0000256" key="6">
    <source>
        <dbReference type="SAM" id="MobiDB-lite"/>
    </source>
</evidence>
<dbReference type="AlphaFoldDB" id="A0A917M719"/>
<reference evidence="9 10" key="1">
    <citation type="journal article" date="2014" name="Int. J. Syst. Evol. Microbiol.">
        <title>Complete genome sequence of Corynebacterium casei LMG S-19264T (=DSM 44701T), isolated from a smear-ripened cheese.</title>
        <authorList>
            <consortium name="US DOE Joint Genome Institute (JGI-PGF)"/>
            <person name="Walter F."/>
            <person name="Albersmeier A."/>
            <person name="Kalinowski J."/>
            <person name="Ruckert C."/>
        </authorList>
    </citation>
    <scope>NUCLEOTIDE SEQUENCE [LARGE SCALE GENOMIC DNA]</scope>
    <source>
        <strain evidence="9 10">CGMCC 1.15286</strain>
    </source>
</reference>
<evidence type="ECO:0000256" key="4">
    <source>
        <dbReference type="ARBA" id="ARBA00022729"/>
    </source>
</evidence>
<evidence type="ECO:0000256" key="3">
    <source>
        <dbReference type="ARBA" id="ARBA00022448"/>
    </source>
</evidence>
<dbReference type="GO" id="GO:1901678">
    <property type="term" value="P:iron coordination entity transport"/>
    <property type="evidence" value="ECO:0007669"/>
    <property type="project" value="UniProtKB-ARBA"/>
</dbReference>
<dbReference type="Gene3D" id="3.40.50.1980">
    <property type="entry name" value="Nitrogenase molybdenum iron protein domain"/>
    <property type="match status" value="2"/>
</dbReference>
<comment type="similarity">
    <text evidence="2">Belongs to the bacterial solute-binding protein 8 family.</text>
</comment>